<protein>
    <recommendedName>
        <fullName evidence="6">C3H1-type domain-containing protein</fullName>
    </recommendedName>
</protein>
<dbReference type="Proteomes" id="UP000236319">
    <property type="component" value="Unassembled WGS sequence"/>
</dbReference>
<evidence type="ECO:0000256" key="1">
    <source>
        <dbReference type="SAM" id="Coils"/>
    </source>
</evidence>
<organism evidence="4 5">
    <name type="scientific">Babesia ovata</name>
    <dbReference type="NCBI Taxonomy" id="189622"/>
    <lineage>
        <taxon>Eukaryota</taxon>
        <taxon>Sar</taxon>
        <taxon>Alveolata</taxon>
        <taxon>Apicomplexa</taxon>
        <taxon>Aconoidasida</taxon>
        <taxon>Piroplasmida</taxon>
        <taxon>Babesiidae</taxon>
        <taxon>Babesia</taxon>
    </lineage>
</organism>
<dbReference type="PANTHER" id="PTHR23159">
    <property type="entry name" value="CENTROSOMAL PROTEIN 2"/>
    <property type="match status" value="1"/>
</dbReference>
<feature type="transmembrane region" description="Helical" evidence="3">
    <location>
        <begin position="5146"/>
        <end position="5169"/>
    </location>
</feature>
<keyword evidence="5" id="KW-1185">Reference proteome</keyword>
<name>A0A2H6KJD1_9APIC</name>
<dbReference type="EMBL" id="BDSA01000014">
    <property type="protein sequence ID" value="GBE63097.1"/>
    <property type="molecule type" value="Genomic_DNA"/>
</dbReference>
<evidence type="ECO:0000256" key="3">
    <source>
        <dbReference type="SAM" id="Phobius"/>
    </source>
</evidence>
<feature type="coiled-coil region" evidence="1">
    <location>
        <begin position="4141"/>
        <end position="4194"/>
    </location>
</feature>
<reference evidence="4 5" key="1">
    <citation type="journal article" date="2017" name="BMC Genomics">
        <title>Whole-genome assembly of Babesia ovata and comparative genomics between closely related pathogens.</title>
        <authorList>
            <person name="Yamagishi J."/>
            <person name="Asada M."/>
            <person name="Hakimi H."/>
            <person name="Tanaka T.Q."/>
            <person name="Sugimoto C."/>
            <person name="Kawazu S."/>
        </authorList>
    </citation>
    <scope>NUCLEOTIDE SEQUENCE [LARGE SCALE GENOMIC DNA]</scope>
    <source>
        <strain evidence="4 5">Miyake</strain>
    </source>
</reference>
<keyword evidence="1" id="KW-0175">Coiled coil</keyword>
<comment type="caution">
    <text evidence="4">The sequence shown here is derived from an EMBL/GenBank/DDBJ whole genome shotgun (WGS) entry which is preliminary data.</text>
</comment>
<feature type="region of interest" description="Disordered" evidence="2">
    <location>
        <begin position="2549"/>
        <end position="2620"/>
    </location>
</feature>
<proteinExistence type="predicted"/>
<feature type="region of interest" description="Disordered" evidence="2">
    <location>
        <begin position="333"/>
        <end position="358"/>
    </location>
</feature>
<keyword evidence="3" id="KW-0472">Membrane</keyword>
<sequence>MAFLHSVLKDIRDNENLSPYKFALNTAVDELHGQLNNGKAGLRDVIDSVKEGIRDWLGEVELKNKNVSGSIHTLNELIDAPKNVIDGMIKNAEYNFDAKIKLAEWIADITVFQKYSGFASDGLKYLDNNLRTQLYPHVSLIKDRVDTFVDSTKKDHEGLVKVCEKVDKEVKKITDYADLVIKNAAGDIASKFMKIEKHLKDARENSNALDNAYRYAKKKLMELKRTAEAVLQTAKDNTWQVSVLDAKIQGVLNPSVYRVWEKLMAVDINIIQDQLSRLVSGITQAIAKLSEVLESGNIEKVESLINKFYRADFRNLKNLVDMAKLDYEEAVSKTTPPIKSVHQPPASPPKSNAEQAADAAASLETKLNKALGIEPSTTKRVVVPKGAKQEKSLAGKVDEAIKRVKDKVDGLQSEFDANYNPLKSGVDALRSTMESVIAVSKQIANADSGVPNDINKIEEKITDLQREFRDVLTAVRDAKLTHHISEIWSAVNAAKEQIAKYIIDAARHFKSLATTAQTQIKRQALSKFAQSKARALEQLKQLVEDEKEKIEYLISLDKMAGLKGFMKIFKEKFVPEVGSMNSIIQGSTGTPSGNNQNKSKLSHATDKLYGGFYALFEEVAKVGEELQRHADVIRPDALFPEPSIYGKLYDPLKIVLQDINDSEHFDHNFSDHLKSLNNALSTFSPAKFTDSSSPILQALKDGIDALAKQLGYAYVSAYCCKKFDGALVDPQDPPKTSDDKRKLTEYGKKLSKVFMTCLPGWGKHLDWLRRHCDKDPKGPWNGLQITKLKNNPLGLWFDSRGYKVSDSEKPEGELNIIQDPKHGIHGLLVDNREIEKRLYRNDDEKKDPGTLREVCKYLPLYFQVRHHEHFDSPKPPTTVSHMLQWITGLTYNPMLEKLDSHFTTMFQGLKKAYRLDNPHIAITKPFRLNLGANENIVGSGHLSAVLRRVCKTAETVLIALQGHGHAAGRYACEYSSNVDKLDYTTSPSKCFDLLCEICLKLHDQLNFLYRHCSHPSKLGGWQDCWYGNGVAGTSWQCNNLQCPDQPYNQEGNQKHNQQCDQNCNQNADCGLKSPLQSYLEDGLPGFIPHHLKKLGCGVECSLGKHRGLPCLIPMGFSEIGTVASHRQKGEDLKKVLEKFCGQPSKPLTLFCSYVKCLLHIPPQTLGDMFAFYYGFLNGWDGSGPNRKVAFEQAVQNADFENRNTTLNVGTMFQSSDHTGTSTTHVKGDLCSLVTCDGGIATLDPVGTCGPYLRPLCMDNRGIYSSTFKNYYLSWIVYATETFSRLLKDLLEECRQSCGLPKSKCHTTNCVTNCRTVVSDITSPNKNHQQGCKSIVKCKSTLPNLYKYGFYFGNTQKLNGTEDIRTKRTCNDFCDALDRVLSEVKDKNDVLAKLIYETIPKFLWDIRSKFYYLLLALWSLSLLYLLHIAVVRLDVLRIRSHLRSPSSHRIAAQSLLAAARVKALANVKGKALDDLAERRISLGQLAGQLSGFIGKSDAVTDAINNAINIIIDSNEDFKSLKIPSSSTVHPPAAVPAELINDGELRKKIEHYEDKIASLEASQKANKDAFSEKDSRLLSSHQSKLDALQRLKSLNDSLSSLKSPQDKPCETLLNNLCSGLEKFLGYQETSKGYDGTGIVYSDLDRLCDGVMSFLHGVLESVKDDDSVTTYDNDHTLKVSNVISILHNALGKGPEDFKTSMDMVSDWLVKYFAQVTKYTENITGQLGELKNNIIPITISSVSGSATKPLKEQLDDWTQAVQIIETHINDNLINNVHNLDKSLKHSLRSEIEAIKASVKMFHDSAKKQLLVEQVQRVGRELKWHEDYVLTKIRSGSQVLQDKLEQEFTKMGIDIRSVNETREAQVTNLQCLTADARKKAQQLVDAFDTTYKQEIENKLLDIELKLANLDKNKNGGENSFLKAQIVALTSAAEAMDKACKAKLTELCKDVKKNVLSANRTRAQLIRQADEKVSTAYMKLTELIKGSTEGLMESLTSAWTAFEEINKGVLGVSNDDYTKSIRHNWDTLKEKIKALVGDINSDGKGLIQFYQGVEAYVGLFTQSSFGKKILEEWINEIVDKDPVKGHIGLYLTDNHGMFNVGYATGGDTGDFSKVSKEVKQKILLGLKTSFPTTQVRTHQNVEEKLTGVSSFLNAFATQVIKQETSIVKAIDDVVVNQQKKRISPYYQSELQIAIHETLASLSSIAKQVAGQVEKFRSTSHIKNVYTAIGHVHRMKGEIANEPGSLIDTALTNLNGKFNKLYGILELTHGTLTAKVKNLNNITTAKEVSGMSNFAVDGENKICNSIEKIEQKFNQEFENGNNEIQTQHIPAYVDTEGRYTAAKGEIDTVIDDQVEKLPGLLDTARNTAKQKMDALKEEIEKIRNAIYPIEEAVESADKHMTALIVAVQKTLSAAKSALTNAITKFQLELSTVVTTAFASVTTEVQTMFAYQKIADLEALKTLVENQLKKVEHIIQRDKRMGIKGFLKAVNGVKLIVKPNEYPRFDASSQHNLLDHVKQAVPAQSLKTKPTEEDFKKLSTQFQDYSTNIHKYIQHQLNSSSTDVQPQPHVPPPISGGGYRARPAAATVNPKNNTDEVPPGRVGVAPKITSQPSPPTNQASPSPSAKNPLEKFFEDLKLHVERLFGTLSMGRFSNQSATNRDAFTSFLNSMRPEKFAQLSSPLLDVLKSGLQDFLGELGKAYVNVYEGHPYKVDFSREADGKNCAKAFLTLLNTLQDDLTTLKQRCDHPSPKSKIDLSTGLGELFESYGYVVSKRDKQNGELRNEDNCRGSTVSDKLNEQIEKAPNNPHLQQCKPNGKAQNFNVMDILLCLTSHLTTYNEVCHLGTFSAKRSPCSVYEMLAWCYGLQYNGVYNKMKLHYQAFLKKQQEMEEKERSEGKTKETEEKKDIYLRGVMGKLAKHGLPDLSRNSRNILTTVLGTGDAFTMYASDLANNSINLKYPTSGEECLHTLLDILRKLFPPLRYLQTRCQINTKHSGWRECKYGKNIPTTKSQCSDYVSGKANCQPKCEPNCQATLRPTDEPNCQPTSPLMSYLNDCLPGHLPHQLSSVGCASVCLTCPKAVKGMPCLTPLGFRSFSGSTKTGRDICKILSTFFDDAELRSVLCLVAKPPSTLPEHFGFVLSLVNDWHNARRHSIKDSLETSVKDRSISLYENPSKFTDALRDIFNSKHSTHPDKNHLPQYADVSSLAMPTPCTVADVRCAPYLYTLCTDQYSNLATTHSDAYLSWAVYLPWTFWNYLECLYNAFKEIFCQDWGCRTCLHGKCKRGQHGLNDEESKQPHCQCGSMVQCKGVSSTLYQCGFTFGDALTLNDEKSPKQCSDFCTQLRNVLDSEYFKDLFRECDNFLCAIRWPFMLTLLALWSLSLLYLLHIAVVRLDVLRIRSHLRSPSSHRIAAQSLLAAARVKALANVKGKALDDIDARRISLGKLAGQLSGFIGGGEEVTEAIRSGIDIIINKYPEVKSNSKPSSPKPHDLVESTTLSKEIKSIEEKKTQLENEIAEHKRQQKDSPVEPSKLKSLDELTSKLKSLHSLQELEQYSQKLDTHKNNTQNLLKNLTEGLEKFLGFNPTSKGYDGTGIVYSELDRLCDGVMSFLHGVLNEVHTNNNLSPYKEKLKDAVINLNKQLNNGKTGLRDVIGSVKEGIGQWLGDVKTKNDEVSRHINELLKHDHIPMILKCIEGLKSTDYNNFAVSTLRKWMDAVEKIPNYSSRSFINLDYIDQNLQKALSPHVSLIKDRVDTFVDSTKQDHEGLKKVCGKVDEEFGELDKKVEEGIEGDQGLKKKLKEGVKKIVEQVEKERKGDLYKSIDQARRGLMEARQTASEGFDKHNSGLQHKINEAFEALKREVEKCQSSFSRKKEELDLLIGDARGAFCDLKTKSVIAGGEKEKCMEHNWYKLKERITEVVEEINGYPGSGLIQIFYGIQKYAKDFNTKFEKDVEKMVQGIVDSEGIKQLLGYYVGDNQSSNRALKKEKDVIKAIKEYFQQMFKRLVKESIEKVNVSNTTDVSQLPNKFQTLSLTIAKDLASALDVDNIVNTISRMVTTDGTTTSTNDHLKYAVDIIISATTSLAKNLAEELKALIEKSHISNLQTAINKFRDFGTIFGQPDQPGHKITNAFDVVIGKISELDRLFDQNGAAGSVKSKIKELEENIQSLNKLQVKGSDGSIEAHKESVTKELAQLKKEIDEDIKAVIDMLGTAPLQLKKLLNEIEKSLTKFQQKFLEAITEFHAAYIKQSTTAATSIKKSALSQFAQSKAHALGKLKELVEDESAKIEYLISLDNMSGLKGFMKIFNDKFVPEVGSMNSIIQGSTGTPSGNNQNKSKLSHATDKLYGGFYALFEEVGNVGAELKQHSNVIRPDALFPEPSIYGKLYDPLKIVLQDINDSEHFDHAFSTNLKSLNNALSTFTPAKFTDSSSPILQALKDGIDALAKQLGYAYVSTYCCQKFDGALLDPDTSLTDDKRKLTEYGKKLSKVFMTCIPGWARYLYDLQQKCSGEWSKKQIHTPDDSNKMALWFHSRGYNVSDSDKIQNGHLRRNMTGEQIKTKLVEHKLDASKIKIKIKNSNNQITLIDILNLCHYFLEKYNRVSHYYTPPKPRAPSNIYLMLQWTAGLKYNHMYSEVKSQLGNVLKGLQKEYKLEEAELPVAVPYDMQRVIQSPIDSAQLTKALESVCSYSEKTLVAVLGHGHADGVYASDHLTNSSNLLYPGSGGACFDMLVDVLFRLYKQLWFLCKQCLDGKSHSGWRECSYGRHVAGSGWQCNEEQCANLECPQKVKQIGDQTADLSADQRAKQSADQRCGQHPDCGMKSPLQSFLEDGLQGFLPHSFNSPGCKLTCSVSNHRGLPCKTPMGFADIGIAASHTKTGEHLKEALNNFCGPYSALTRLCNMLNCVLRRAPQTLDDIFGFLRGYLANWIDARDHKISAFNAAVRDAYFGKEYPFDPTSISYTRNHSHHMQTHSKGDLFTISECEDRAVDTCGVYVESLSYNLYSIFSSYHNKQYLSWILYSAETLYNLLDRLYKQCCNNCTSPGAKCHGTRCADKCQVKQAYDAQTSDDADAASKSLDGKNHTENCASIVKCHNTLPTLYMYGFSFGKPLGLCGTGDAMAARRTCKDFCSALKKILEEESALIQLIKQIDEFIWKIREKFSITLLALWSLSLLYLLHITIVRLDVLRIRSHLRSPSSHRIAAQSLLAVAKVGKIANVKYFSP</sequence>
<evidence type="ECO:0000313" key="5">
    <source>
        <dbReference type="Proteomes" id="UP000236319"/>
    </source>
</evidence>
<keyword evidence="3" id="KW-1133">Transmembrane helix</keyword>
<feature type="coiled-coil region" evidence="1">
    <location>
        <begin position="526"/>
        <end position="556"/>
    </location>
</feature>
<dbReference type="RefSeq" id="XP_028869340.1">
    <property type="nucleotide sequence ID" value="XM_029013507.1"/>
</dbReference>
<accession>A0A2H6KJD1</accession>
<evidence type="ECO:0000256" key="2">
    <source>
        <dbReference type="SAM" id="MobiDB-lite"/>
    </source>
</evidence>
<dbReference type="VEuPathDB" id="PiroplasmaDB:BOVATA_045900"/>
<keyword evidence="3" id="KW-0812">Transmembrane</keyword>
<gene>
    <name evidence="4" type="ORF">BOVATA_045900</name>
</gene>
<dbReference type="PANTHER" id="PTHR23159:SF31">
    <property type="entry name" value="CENTROSOME-ASSOCIATED PROTEIN CEP250 ISOFORM X1"/>
    <property type="match status" value="1"/>
</dbReference>
<evidence type="ECO:0000313" key="4">
    <source>
        <dbReference type="EMBL" id="GBE63097.1"/>
    </source>
</evidence>
<dbReference type="GeneID" id="39876867"/>
<evidence type="ECO:0008006" key="6">
    <source>
        <dbReference type="Google" id="ProtNLM"/>
    </source>
</evidence>
<feature type="compositionally biased region" description="Polar residues" evidence="2">
    <location>
        <begin position="2600"/>
        <end position="2617"/>
    </location>
</feature>
<feature type="region of interest" description="Disordered" evidence="2">
    <location>
        <begin position="3469"/>
        <end position="3490"/>
    </location>
</feature>